<dbReference type="Proteomes" id="UP001144280">
    <property type="component" value="Unassembled WGS sequence"/>
</dbReference>
<organism evidence="8 9">
    <name type="scientific">Phytohabitans aurantiacus</name>
    <dbReference type="NCBI Taxonomy" id="3016789"/>
    <lineage>
        <taxon>Bacteria</taxon>
        <taxon>Bacillati</taxon>
        <taxon>Actinomycetota</taxon>
        <taxon>Actinomycetes</taxon>
        <taxon>Micromonosporales</taxon>
        <taxon>Micromonosporaceae</taxon>
    </lineage>
</organism>
<dbReference type="Gene3D" id="1.10.10.10">
    <property type="entry name" value="Winged helix-like DNA-binding domain superfamily/Winged helix DNA-binding domain"/>
    <property type="match status" value="1"/>
</dbReference>
<dbReference type="Gene3D" id="3.40.50.300">
    <property type="entry name" value="P-loop containing nucleotide triphosphate hydrolases"/>
    <property type="match status" value="1"/>
</dbReference>
<dbReference type="InterPro" id="IPR051677">
    <property type="entry name" value="AfsR-DnrI-RedD_regulator"/>
</dbReference>
<dbReference type="SUPFAM" id="SSF52540">
    <property type="entry name" value="P-loop containing nucleoside triphosphate hydrolases"/>
    <property type="match status" value="1"/>
</dbReference>
<evidence type="ECO:0000256" key="5">
    <source>
        <dbReference type="PROSITE-ProRule" id="PRU00339"/>
    </source>
</evidence>
<feature type="domain" description="OmpR/PhoB-type" evidence="7">
    <location>
        <begin position="15"/>
        <end position="115"/>
    </location>
</feature>
<dbReference type="PANTHER" id="PTHR35807">
    <property type="entry name" value="TRANSCRIPTIONAL REGULATOR REDD-RELATED"/>
    <property type="match status" value="1"/>
</dbReference>
<evidence type="ECO:0000256" key="4">
    <source>
        <dbReference type="ARBA" id="ARBA00023163"/>
    </source>
</evidence>
<dbReference type="InterPro" id="IPR005158">
    <property type="entry name" value="BTAD"/>
</dbReference>
<keyword evidence="9" id="KW-1185">Reference proteome</keyword>
<dbReference type="InterPro" id="IPR027417">
    <property type="entry name" value="P-loop_NTPase"/>
</dbReference>
<dbReference type="Pfam" id="PF03704">
    <property type="entry name" value="BTAD"/>
    <property type="match status" value="1"/>
</dbReference>
<dbReference type="Gene3D" id="1.25.40.10">
    <property type="entry name" value="Tetratricopeptide repeat domain"/>
    <property type="match status" value="2"/>
</dbReference>
<dbReference type="SUPFAM" id="SSF48452">
    <property type="entry name" value="TPR-like"/>
    <property type="match status" value="2"/>
</dbReference>
<dbReference type="InterPro" id="IPR001867">
    <property type="entry name" value="OmpR/PhoB-type_DNA-bd"/>
</dbReference>
<dbReference type="InterPro" id="IPR011990">
    <property type="entry name" value="TPR-like_helical_dom_sf"/>
</dbReference>
<reference evidence="8" key="1">
    <citation type="submission" date="2022-12" db="EMBL/GenBank/DDBJ databases">
        <title>New Phytohabitans aurantiacus sp. RD004123 nov., an actinomycete isolated from soil.</title>
        <authorList>
            <person name="Triningsih D.W."/>
            <person name="Harunari E."/>
            <person name="Igarashi Y."/>
        </authorList>
    </citation>
    <scope>NUCLEOTIDE SEQUENCE</scope>
    <source>
        <strain evidence="8">RD004123</strain>
    </source>
</reference>
<comment type="similarity">
    <text evidence="1">Belongs to the AfsR/DnrI/RedD regulatory family.</text>
</comment>
<accession>A0ABQ5R9T9</accession>
<comment type="caution">
    <text evidence="8">The sequence shown here is derived from an EMBL/GenBank/DDBJ whole genome shotgun (WGS) entry which is preliminary data.</text>
</comment>
<evidence type="ECO:0000256" key="1">
    <source>
        <dbReference type="ARBA" id="ARBA00005820"/>
    </source>
</evidence>
<dbReference type="EMBL" id="BSDI01000082">
    <property type="protein sequence ID" value="GLI03338.1"/>
    <property type="molecule type" value="Genomic_DNA"/>
</dbReference>
<dbReference type="InterPro" id="IPR036388">
    <property type="entry name" value="WH-like_DNA-bd_sf"/>
</dbReference>
<evidence type="ECO:0000256" key="2">
    <source>
        <dbReference type="ARBA" id="ARBA00023015"/>
    </source>
</evidence>
<dbReference type="CDD" id="cd00383">
    <property type="entry name" value="trans_reg_C"/>
    <property type="match status" value="1"/>
</dbReference>
<dbReference type="PANTHER" id="PTHR35807:SF1">
    <property type="entry name" value="TRANSCRIPTIONAL REGULATOR REDD"/>
    <property type="match status" value="1"/>
</dbReference>
<dbReference type="Pfam" id="PF13424">
    <property type="entry name" value="TPR_12"/>
    <property type="match status" value="1"/>
</dbReference>
<keyword evidence="5" id="KW-0802">TPR repeat</keyword>
<evidence type="ECO:0000259" key="7">
    <source>
        <dbReference type="PROSITE" id="PS51755"/>
    </source>
</evidence>
<gene>
    <name evidence="8" type="ORF">Pa4123_86160</name>
</gene>
<keyword evidence="3 6" id="KW-0238">DNA-binding</keyword>
<sequence length="951" mass="103142">MRTGGYRATVDHARRRAVTTGDAVTGERIAVLGPFEVSVDGRPVTLTAGRLRTVLVVLALSAGEPVTVDRLARAVWGEELPRDARRTAQLYVTRLRRRLGAEAIRTVPGGYVLDVEPDRVDAVRFTRLLDAAASATGVEAERALLVEALALWRGEPFEGARSAWLDGVEASRLVDRRLAALERRIELDLTTGRGADLVTELQSLTRLYPLRERFWGHLMTALYRAGRRADALDAYQRLYRLLTDELGIEPSQPIAEIHRGVLSGEAPLDPAAASGWLALPPPRQLPAATSHFAGRSSSLARLDALLPSEVDAHPATVVIAAIAGTAGVGKTALAVRWAHRVAHRFRDGHLYVNLRGFDPSNSPMRPAEAIRGFLHALGVPAHRVPDEPSDQIGLYRSLVAGRRMLVLLDNAHDANQVRALLPGTAGSVVVVTSRNQLTGLVAHSGAHLLTLDVLTAREATRVLQARIGGERVARERRAAEEIAEHCGRLPLGLTIVAARAVAHPDFPLAALAGELRDARGRIQALAGEDAVTDARSVFAWSYRQLTADAARLFRVLALHPGPDISAPAAASLAGLPRARVRELLAELARIHMLAEHAHGRYALHDLLRAYAVELAGGCESSDQRRAAVRRALDHYLHTAHAAAYRLNPHRDHPGAPTDPAPGVSPERLGDRPALLAWLAAERAVLLACVRQAVDSGLDGHAWQLAWALGGYLARSGRWQDWMATQSAALHALERLGDRYELARAHRGLARAHRQLGRLDDAQTHLRVALRLSGELGDRGGLGYTHHVLGQLSDMRGNLLGALDHAEHALRLFRSVNDVAGQAFALNSTGWCHARLGEHRQALALCAEALSLQQRIGDPYGEATSWDSLGYVHHRLGDGQRAIACYEASLVLRRDGGERYGEAWTLIRLGDARYAQGDSGAAGEAWRLAASILDELDHPDADKARVRLDQQA</sequence>
<proteinExistence type="inferred from homology"/>
<evidence type="ECO:0000313" key="9">
    <source>
        <dbReference type="Proteomes" id="UP001144280"/>
    </source>
</evidence>
<keyword evidence="4" id="KW-0804">Transcription</keyword>
<feature type="DNA-binding region" description="OmpR/PhoB-type" evidence="6">
    <location>
        <begin position="15"/>
        <end position="115"/>
    </location>
</feature>
<dbReference type="Pfam" id="PF00486">
    <property type="entry name" value="Trans_reg_C"/>
    <property type="match status" value="1"/>
</dbReference>
<dbReference type="SMART" id="SM00028">
    <property type="entry name" value="TPR"/>
    <property type="match status" value="6"/>
</dbReference>
<dbReference type="SMART" id="SM00862">
    <property type="entry name" value="Trans_reg_C"/>
    <property type="match status" value="1"/>
</dbReference>
<dbReference type="SMART" id="SM01043">
    <property type="entry name" value="BTAD"/>
    <property type="match status" value="1"/>
</dbReference>
<evidence type="ECO:0000256" key="3">
    <source>
        <dbReference type="ARBA" id="ARBA00023125"/>
    </source>
</evidence>
<evidence type="ECO:0000313" key="8">
    <source>
        <dbReference type="EMBL" id="GLI03338.1"/>
    </source>
</evidence>
<dbReference type="PROSITE" id="PS51755">
    <property type="entry name" value="OMPR_PHOB"/>
    <property type="match status" value="1"/>
</dbReference>
<dbReference type="InterPro" id="IPR019734">
    <property type="entry name" value="TPR_rpt"/>
</dbReference>
<dbReference type="CDD" id="cd15831">
    <property type="entry name" value="BTAD"/>
    <property type="match status" value="1"/>
</dbReference>
<dbReference type="InterPro" id="IPR016032">
    <property type="entry name" value="Sig_transdc_resp-reg_C-effctor"/>
</dbReference>
<keyword evidence="2" id="KW-0805">Transcription regulation</keyword>
<feature type="repeat" description="TPR" evidence="5">
    <location>
        <begin position="862"/>
        <end position="895"/>
    </location>
</feature>
<dbReference type="PRINTS" id="PR00364">
    <property type="entry name" value="DISEASERSIST"/>
</dbReference>
<evidence type="ECO:0000256" key="6">
    <source>
        <dbReference type="PROSITE-ProRule" id="PRU01091"/>
    </source>
</evidence>
<protein>
    <submittedName>
        <fullName evidence="8">SARP family transcriptional regulator</fullName>
    </submittedName>
</protein>
<dbReference type="SUPFAM" id="SSF46894">
    <property type="entry name" value="C-terminal effector domain of the bipartite response regulators"/>
    <property type="match status" value="1"/>
</dbReference>
<name>A0ABQ5R9T9_9ACTN</name>
<dbReference type="PROSITE" id="PS50005">
    <property type="entry name" value="TPR"/>
    <property type="match status" value="1"/>
</dbReference>